<dbReference type="Proteomes" id="UP000245207">
    <property type="component" value="Unassembled WGS sequence"/>
</dbReference>
<keyword evidence="1" id="KW-0479">Metal-binding</keyword>
<dbReference type="AlphaFoldDB" id="A0A2U1KMJ9"/>
<comment type="caution">
    <text evidence="3">The sequence shown here is derived from an EMBL/GenBank/DDBJ whole genome shotgun (WGS) entry which is preliminary data.</text>
</comment>
<dbReference type="InterPro" id="IPR013087">
    <property type="entry name" value="Znf_C2H2_type"/>
</dbReference>
<dbReference type="EMBL" id="PKPP01016117">
    <property type="protein sequence ID" value="PWA37999.1"/>
    <property type="molecule type" value="Genomic_DNA"/>
</dbReference>
<dbReference type="STRING" id="35608.A0A2U1KMJ9"/>
<dbReference type="PANTHER" id="PTHR47593:SF8">
    <property type="entry name" value="OS12G0581900 PROTEIN"/>
    <property type="match status" value="1"/>
</dbReference>
<dbReference type="PROSITE" id="PS00028">
    <property type="entry name" value="ZINC_FINGER_C2H2_1"/>
    <property type="match status" value="1"/>
</dbReference>
<dbReference type="OrthoDB" id="1933825at2759"/>
<organism evidence="3 4">
    <name type="scientific">Artemisia annua</name>
    <name type="common">Sweet wormwood</name>
    <dbReference type="NCBI Taxonomy" id="35608"/>
    <lineage>
        <taxon>Eukaryota</taxon>
        <taxon>Viridiplantae</taxon>
        <taxon>Streptophyta</taxon>
        <taxon>Embryophyta</taxon>
        <taxon>Tracheophyta</taxon>
        <taxon>Spermatophyta</taxon>
        <taxon>Magnoliopsida</taxon>
        <taxon>eudicotyledons</taxon>
        <taxon>Gunneridae</taxon>
        <taxon>Pentapetalae</taxon>
        <taxon>asterids</taxon>
        <taxon>campanulids</taxon>
        <taxon>Asterales</taxon>
        <taxon>Asteraceae</taxon>
        <taxon>Asteroideae</taxon>
        <taxon>Anthemideae</taxon>
        <taxon>Artemisiinae</taxon>
        <taxon>Artemisia</taxon>
    </lineage>
</organism>
<evidence type="ECO:0000313" key="3">
    <source>
        <dbReference type="EMBL" id="PWA37999.1"/>
    </source>
</evidence>
<feature type="domain" description="C2H2-type" evidence="2">
    <location>
        <begin position="34"/>
        <end position="61"/>
    </location>
</feature>
<dbReference type="GO" id="GO:0008270">
    <property type="term" value="F:zinc ion binding"/>
    <property type="evidence" value="ECO:0007669"/>
    <property type="project" value="UniProtKB-KW"/>
</dbReference>
<dbReference type="PANTHER" id="PTHR47593">
    <property type="entry name" value="ZINC FINGER PROTEIN 4-LIKE"/>
    <property type="match status" value="1"/>
</dbReference>
<dbReference type="InterPro" id="IPR053266">
    <property type="entry name" value="Zinc_finger_protein_7"/>
</dbReference>
<gene>
    <name evidence="3" type="ORF">CTI12_AA586430</name>
</gene>
<proteinExistence type="predicted"/>
<dbReference type="SUPFAM" id="SSF57667">
    <property type="entry name" value="beta-beta-alpha zinc fingers"/>
    <property type="match status" value="1"/>
</dbReference>
<accession>A0A2U1KMJ9</accession>
<name>A0A2U1KMJ9_ARTAN</name>
<dbReference type="InterPro" id="IPR036236">
    <property type="entry name" value="Znf_C2H2_sf"/>
</dbReference>
<protein>
    <submittedName>
        <fullName evidence="3">Zinc finger, C2H2</fullName>
    </submittedName>
</protein>
<evidence type="ECO:0000259" key="2">
    <source>
        <dbReference type="PROSITE" id="PS50157"/>
    </source>
</evidence>
<dbReference type="PROSITE" id="PS50157">
    <property type="entry name" value="ZINC_FINGER_C2H2_2"/>
    <property type="match status" value="1"/>
</dbReference>
<keyword evidence="1" id="KW-0863">Zinc-finger</keyword>
<dbReference type="Gene3D" id="3.30.160.60">
    <property type="entry name" value="Classic Zinc Finger"/>
    <property type="match status" value="1"/>
</dbReference>
<evidence type="ECO:0000313" key="4">
    <source>
        <dbReference type="Proteomes" id="UP000245207"/>
    </source>
</evidence>
<evidence type="ECO:0000256" key="1">
    <source>
        <dbReference type="PROSITE-ProRule" id="PRU00042"/>
    </source>
</evidence>
<keyword evidence="4" id="KW-1185">Reference proteome</keyword>
<sequence>MSQKNLSAYQKGWLNLTLGQNLADNSPARPRKVYTCNFCKRKFYSSQALGGHQNAHKRERDAARRNLSTDLPMNFMVNRSFGVQAQLLAPKQSIYEETTISRYVNDDGRYGVTLVDPYAEEATLELKWRRGFYIGAPTPCQPSGQHMLDLNLKL</sequence>
<reference evidence="3 4" key="1">
    <citation type="journal article" date="2018" name="Mol. Plant">
        <title>The genome of Artemisia annua provides insight into the evolution of Asteraceae family and artemisinin biosynthesis.</title>
        <authorList>
            <person name="Shen Q."/>
            <person name="Zhang L."/>
            <person name="Liao Z."/>
            <person name="Wang S."/>
            <person name="Yan T."/>
            <person name="Shi P."/>
            <person name="Liu M."/>
            <person name="Fu X."/>
            <person name="Pan Q."/>
            <person name="Wang Y."/>
            <person name="Lv Z."/>
            <person name="Lu X."/>
            <person name="Zhang F."/>
            <person name="Jiang W."/>
            <person name="Ma Y."/>
            <person name="Chen M."/>
            <person name="Hao X."/>
            <person name="Li L."/>
            <person name="Tang Y."/>
            <person name="Lv G."/>
            <person name="Zhou Y."/>
            <person name="Sun X."/>
            <person name="Brodelius P.E."/>
            <person name="Rose J.K.C."/>
            <person name="Tang K."/>
        </authorList>
    </citation>
    <scope>NUCLEOTIDE SEQUENCE [LARGE SCALE GENOMIC DNA]</scope>
    <source>
        <strain evidence="4">cv. Huhao1</strain>
        <tissue evidence="3">Leaf</tissue>
    </source>
</reference>
<keyword evidence="1" id="KW-0862">Zinc</keyword>